<dbReference type="InterPro" id="IPR005119">
    <property type="entry name" value="LysR_subst-bd"/>
</dbReference>
<dbReference type="PROSITE" id="PS50931">
    <property type="entry name" value="HTH_LYSR"/>
    <property type="match status" value="1"/>
</dbReference>
<keyword evidence="4" id="KW-0804">Transcription</keyword>
<evidence type="ECO:0000313" key="6">
    <source>
        <dbReference type="EMBL" id="MFC4202015.1"/>
    </source>
</evidence>
<keyword evidence="2" id="KW-0805">Transcription regulation</keyword>
<comment type="similarity">
    <text evidence="1">Belongs to the LysR transcriptional regulatory family.</text>
</comment>
<name>A0ABV8P1I4_9BURK</name>
<dbReference type="CDD" id="cd08414">
    <property type="entry name" value="PBP2_LTTR_aromatics_like"/>
    <property type="match status" value="1"/>
</dbReference>
<dbReference type="EMBL" id="JBHSBV010000004">
    <property type="protein sequence ID" value="MFC4202015.1"/>
    <property type="molecule type" value="Genomic_DNA"/>
</dbReference>
<evidence type="ECO:0000256" key="2">
    <source>
        <dbReference type="ARBA" id="ARBA00023015"/>
    </source>
</evidence>
<dbReference type="RefSeq" id="WP_217964735.1">
    <property type="nucleotide sequence ID" value="NZ_JAHTBN010000004.1"/>
</dbReference>
<dbReference type="InterPro" id="IPR000847">
    <property type="entry name" value="LysR_HTH_N"/>
</dbReference>
<evidence type="ECO:0000256" key="1">
    <source>
        <dbReference type="ARBA" id="ARBA00009437"/>
    </source>
</evidence>
<dbReference type="Pfam" id="PF03466">
    <property type="entry name" value="LysR_substrate"/>
    <property type="match status" value="1"/>
</dbReference>
<evidence type="ECO:0000313" key="7">
    <source>
        <dbReference type="Proteomes" id="UP001595848"/>
    </source>
</evidence>
<protein>
    <submittedName>
        <fullName evidence="6">LysR family transcriptional regulator</fullName>
    </submittedName>
</protein>
<proteinExistence type="inferred from homology"/>
<accession>A0ABV8P1I4</accession>
<dbReference type="Proteomes" id="UP001595848">
    <property type="component" value="Unassembled WGS sequence"/>
</dbReference>
<dbReference type="PANTHER" id="PTHR30346">
    <property type="entry name" value="TRANSCRIPTIONAL DUAL REGULATOR HCAR-RELATED"/>
    <property type="match status" value="1"/>
</dbReference>
<dbReference type="Pfam" id="PF00126">
    <property type="entry name" value="HTH_1"/>
    <property type="match status" value="1"/>
</dbReference>
<evidence type="ECO:0000256" key="3">
    <source>
        <dbReference type="ARBA" id="ARBA00023125"/>
    </source>
</evidence>
<comment type="caution">
    <text evidence="6">The sequence shown here is derived from an EMBL/GenBank/DDBJ whole genome shotgun (WGS) entry which is preliminary data.</text>
</comment>
<sequence length="290" mass="31601">MEISQLRHFLAVMEEGAIGKAAHKLGIAQPALSQSLARMEKGLGTKLFERSRRGATPTPAARVMAQDIRNGLYLLDEAADKARRAQDGLAGTLRIGLVSSALFEVLPEMIRAIRLRAPDLQLDLKEMSNEEQIKALEEGTLDIGLVHSPVAVGGPMSERVLRRDKLVAAVPEALAMRLQRRISLEQIAEQGLVMYPKEQLPHLYASITQALRQAGHEARVNQHANRTLTVLACVAGGCGVGLLPSWIQTVDFPGVTFCPIVDGGGMPDFDLVAIWSTRNRYDLRALFAGI</sequence>
<evidence type="ECO:0000256" key="4">
    <source>
        <dbReference type="ARBA" id="ARBA00023163"/>
    </source>
</evidence>
<keyword evidence="3" id="KW-0238">DNA-binding</keyword>
<reference evidence="7" key="1">
    <citation type="journal article" date="2019" name="Int. J. Syst. Evol. Microbiol.">
        <title>The Global Catalogue of Microorganisms (GCM) 10K type strain sequencing project: providing services to taxonomists for standard genome sequencing and annotation.</title>
        <authorList>
            <consortium name="The Broad Institute Genomics Platform"/>
            <consortium name="The Broad Institute Genome Sequencing Center for Infectious Disease"/>
            <person name="Wu L."/>
            <person name="Ma J."/>
        </authorList>
    </citation>
    <scope>NUCLEOTIDE SEQUENCE [LARGE SCALE GENOMIC DNA]</scope>
    <source>
        <strain evidence="7">LMG 24813</strain>
    </source>
</reference>
<keyword evidence="7" id="KW-1185">Reference proteome</keyword>
<evidence type="ECO:0000259" key="5">
    <source>
        <dbReference type="PROSITE" id="PS50931"/>
    </source>
</evidence>
<organism evidence="6 7">
    <name type="scientific">Candidimonas humi</name>
    <dbReference type="NCBI Taxonomy" id="683355"/>
    <lineage>
        <taxon>Bacteria</taxon>
        <taxon>Pseudomonadati</taxon>
        <taxon>Pseudomonadota</taxon>
        <taxon>Betaproteobacteria</taxon>
        <taxon>Burkholderiales</taxon>
        <taxon>Alcaligenaceae</taxon>
        <taxon>Candidimonas</taxon>
    </lineage>
</organism>
<feature type="domain" description="HTH lysR-type" evidence="5">
    <location>
        <begin position="1"/>
        <end position="58"/>
    </location>
</feature>
<dbReference type="PANTHER" id="PTHR30346:SF30">
    <property type="entry name" value="SMALL NEUTRAL PROTEASE REGULATORY PROTEIN"/>
    <property type="match status" value="1"/>
</dbReference>
<gene>
    <name evidence="6" type="ORF">ACFOY1_13730</name>
</gene>